<reference evidence="6" key="1">
    <citation type="journal article" date="2015" name="Nat. Plants">
        <title>Genome expansion of Arabis alpina linked with retrotransposition and reduced symmetric DNA methylation.</title>
        <authorList>
            <person name="Willing E.M."/>
            <person name="Rawat V."/>
            <person name="Mandakova T."/>
            <person name="Maumus F."/>
            <person name="James G.V."/>
            <person name="Nordstroem K.J."/>
            <person name="Becker C."/>
            <person name="Warthmann N."/>
            <person name="Chica C."/>
            <person name="Szarzynska B."/>
            <person name="Zytnicki M."/>
            <person name="Albani M.C."/>
            <person name="Kiefer C."/>
            <person name="Bergonzi S."/>
            <person name="Castaings L."/>
            <person name="Mateos J.L."/>
            <person name="Berns M.C."/>
            <person name="Bujdoso N."/>
            <person name="Piofczyk T."/>
            <person name="de Lorenzo L."/>
            <person name="Barrero-Sicilia C."/>
            <person name="Mateos I."/>
            <person name="Piednoel M."/>
            <person name="Hagmann J."/>
            <person name="Chen-Min-Tao R."/>
            <person name="Iglesias-Fernandez R."/>
            <person name="Schuster S.C."/>
            <person name="Alonso-Blanco C."/>
            <person name="Roudier F."/>
            <person name="Carbonero P."/>
            <person name="Paz-Ares J."/>
            <person name="Davis S.J."/>
            <person name="Pecinka A."/>
            <person name="Quesneville H."/>
            <person name="Colot V."/>
            <person name="Lysak M.A."/>
            <person name="Weigel D."/>
            <person name="Coupland G."/>
            <person name="Schneeberger K."/>
        </authorList>
    </citation>
    <scope>NUCLEOTIDE SEQUENCE [LARGE SCALE GENOMIC DNA]</scope>
    <source>
        <strain evidence="6">cv. Pajares</strain>
    </source>
</reference>
<keyword evidence="1 2" id="KW-0175">Coiled coil</keyword>
<evidence type="ECO:0000256" key="2">
    <source>
        <dbReference type="SAM" id="Coils"/>
    </source>
</evidence>
<dbReference type="SUPFAM" id="SSF49599">
    <property type="entry name" value="TRAF domain-like"/>
    <property type="match status" value="1"/>
</dbReference>
<gene>
    <name evidence="5" type="ordered locus">AALP_Aa5g227700</name>
</gene>
<dbReference type="PROSITE" id="PS50144">
    <property type="entry name" value="MATH"/>
    <property type="match status" value="1"/>
</dbReference>
<keyword evidence="6" id="KW-1185">Reference proteome</keyword>
<evidence type="ECO:0000256" key="1">
    <source>
        <dbReference type="ARBA" id="ARBA00023054"/>
    </source>
</evidence>
<sequence length="339" mass="39052">MGRPRRNNNQFTWVIKNFSTLQSEIIYSDEFVIGDCNWRLMAYPNGDRIRNYLSLYLDVADSKYLPCGWRRHIKLHMSVENQVFEELSHRKVKNKWLDRKTSAAGFLTMIPHSKLFDEQGFVVNGEVIVVVKIDVFEVIGKVNIIEVPDARSSEEESDTESEEASSPVKKTKLNDNGNNSNDLHNRTKQVKGSMDINGFQVLPSQAETVKRIFEKHPDMALEFRAKNHHLRTACMNVLLSLIETLCQSPQELSEEDLVEADNALAYVKDAGFKVDWLEKKLEEVKEKKEEEQNGEIQIQELELELRDFKQKCSDTESQLEKKKAKVLAARASLTLDDFV</sequence>
<dbReference type="PANTHER" id="PTHR46236:SF11">
    <property type="entry name" value="TRAF-LIKE SUPERFAMILY PROTEIN"/>
    <property type="match status" value="1"/>
</dbReference>
<accession>A0A087GYU6</accession>
<dbReference type="PANTHER" id="PTHR46236">
    <property type="entry name" value="TRAF-LIKE SUPERFAMILY PROTEIN"/>
    <property type="match status" value="1"/>
</dbReference>
<feature type="coiled-coil region" evidence="2">
    <location>
        <begin position="274"/>
        <end position="325"/>
    </location>
</feature>
<dbReference type="EMBL" id="CM002873">
    <property type="protein sequence ID" value="KFK35048.1"/>
    <property type="molecule type" value="Genomic_DNA"/>
</dbReference>
<dbReference type="Gramene" id="KFK35048">
    <property type="protein sequence ID" value="KFK35048"/>
    <property type="gene ID" value="AALP_AA5G227700"/>
</dbReference>
<evidence type="ECO:0000256" key="3">
    <source>
        <dbReference type="SAM" id="MobiDB-lite"/>
    </source>
</evidence>
<dbReference type="eggNOG" id="KOG1987">
    <property type="taxonomic scope" value="Eukaryota"/>
</dbReference>
<dbReference type="InterPro" id="IPR002083">
    <property type="entry name" value="MATH/TRAF_dom"/>
</dbReference>
<evidence type="ECO:0000313" key="6">
    <source>
        <dbReference type="Proteomes" id="UP000029120"/>
    </source>
</evidence>
<proteinExistence type="predicted"/>
<dbReference type="Proteomes" id="UP000029120">
    <property type="component" value="Chromosome 5"/>
</dbReference>
<evidence type="ECO:0000259" key="4">
    <source>
        <dbReference type="PROSITE" id="PS50144"/>
    </source>
</evidence>
<dbReference type="InterPro" id="IPR008974">
    <property type="entry name" value="TRAF-like"/>
</dbReference>
<dbReference type="SMART" id="SM00061">
    <property type="entry name" value="MATH"/>
    <property type="match status" value="1"/>
</dbReference>
<protein>
    <recommendedName>
        <fullName evidence="4">MATH domain-containing protein</fullName>
    </recommendedName>
</protein>
<name>A0A087GYU6_ARAAL</name>
<dbReference type="AlphaFoldDB" id="A0A087GYU6"/>
<feature type="region of interest" description="Disordered" evidence="3">
    <location>
        <begin position="149"/>
        <end position="186"/>
    </location>
</feature>
<dbReference type="Gene3D" id="2.60.210.10">
    <property type="entry name" value="Apoptosis, Tumor Necrosis Factor Receptor Associated Protein 2, Chain A"/>
    <property type="match status" value="1"/>
</dbReference>
<organism evidence="5 6">
    <name type="scientific">Arabis alpina</name>
    <name type="common">Alpine rock-cress</name>
    <dbReference type="NCBI Taxonomy" id="50452"/>
    <lineage>
        <taxon>Eukaryota</taxon>
        <taxon>Viridiplantae</taxon>
        <taxon>Streptophyta</taxon>
        <taxon>Embryophyta</taxon>
        <taxon>Tracheophyta</taxon>
        <taxon>Spermatophyta</taxon>
        <taxon>Magnoliopsida</taxon>
        <taxon>eudicotyledons</taxon>
        <taxon>Gunneridae</taxon>
        <taxon>Pentapetalae</taxon>
        <taxon>rosids</taxon>
        <taxon>malvids</taxon>
        <taxon>Brassicales</taxon>
        <taxon>Brassicaceae</taxon>
        <taxon>Arabideae</taxon>
        <taxon>Arabis</taxon>
    </lineage>
</organism>
<dbReference type="InterPro" id="IPR050804">
    <property type="entry name" value="MCC"/>
</dbReference>
<evidence type="ECO:0000313" key="5">
    <source>
        <dbReference type="EMBL" id="KFK35048.1"/>
    </source>
</evidence>
<dbReference type="OrthoDB" id="289038at2759"/>
<dbReference type="CDD" id="cd00121">
    <property type="entry name" value="MATH"/>
    <property type="match status" value="1"/>
</dbReference>
<feature type="domain" description="MATH" evidence="4">
    <location>
        <begin position="8"/>
        <end position="133"/>
    </location>
</feature>
<dbReference type="OMA" id="VEGSKWG"/>
<dbReference type="Pfam" id="PF22486">
    <property type="entry name" value="MATH_2"/>
    <property type="match status" value="1"/>
</dbReference>